<evidence type="ECO:0000313" key="2">
    <source>
        <dbReference type="EMBL" id="RDI48712.1"/>
    </source>
</evidence>
<dbReference type="SMART" id="SM00248">
    <property type="entry name" value="ANK"/>
    <property type="match status" value="2"/>
</dbReference>
<dbReference type="Pfam" id="PF12796">
    <property type="entry name" value="Ank_2"/>
    <property type="match status" value="1"/>
</dbReference>
<keyword evidence="3" id="KW-1185">Reference proteome</keyword>
<protein>
    <submittedName>
        <fullName evidence="2">Ankyrin repeat protein</fullName>
    </submittedName>
</protein>
<dbReference type="OrthoDB" id="5642779at2"/>
<proteinExistence type="predicted"/>
<name>A0A370GYK3_9COXI</name>
<reference evidence="2 3" key="1">
    <citation type="submission" date="2018-07" db="EMBL/GenBank/DDBJ databases">
        <title>Genomic Encyclopedia of Type Strains, Phase IV (KMG-IV): sequencing the most valuable type-strain genomes for metagenomic binning, comparative biology and taxonomic classification.</title>
        <authorList>
            <person name="Goeker M."/>
        </authorList>
    </citation>
    <scope>NUCLEOTIDE SEQUENCE [LARGE SCALE GENOMIC DNA]</scope>
    <source>
        <strain evidence="2 3">DSM 16500</strain>
    </source>
</reference>
<organism evidence="2 3">
    <name type="scientific">Aquicella lusitana</name>
    <dbReference type="NCBI Taxonomy" id="254246"/>
    <lineage>
        <taxon>Bacteria</taxon>
        <taxon>Pseudomonadati</taxon>
        <taxon>Pseudomonadota</taxon>
        <taxon>Gammaproteobacteria</taxon>
        <taxon>Legionellales</taxon>
        <taxon>Coxiellaceae</taxon>
        <taxon>Aquicella</taxon>
    </lineage>
</organism>
<gene>
    <name evidence="2" type="ORF">C8D86_102142</name>
</gene>
<comment type="caution">
    <text evidence="2">The sequence shown here is derived from an EMBL/GenBank/DDBJ whole genome shotgun (WGS) entry which is preliminary data.</text>
</comment>
<evidence type="ECO:0000313" key="3">
    <source>
        <dbReference type="Proteomes" id="UP000254720"/>
    </source>
</evidence>
<dbReference type="AlphaFoldDB" id="A0A370GYK3"/>
<dbReference type="Gene3D" id="1.25.40.20">
    <property type="entry name" value="Ankyrin repeat-containing domain"/>
    <property type="match status" value="1"/>
</dbReference>
<sequence length="593" mass="67675">MLRNNDLPLGDLFLLDSAEMSKENFSNAMDIQDNPDMNTLDEEGQTWLHRAVQEHNHKTVRFLLDKIDGIDVFKRDENGMTALEYAIQSGDSKSYALLKNVIQFNSRPEAYLYAISWLNQLKVRYPDLLQINQCSEAIKIAFENHERDTQKVADYLADLIPFLSSPDRAALNKIINATLKCNSLKQTAIRKFENPIGRRAESELFSLLLLKPTKAMMEVVGQVSNQILKAIEDLEKTNQQRYIYLLLRMLKQSSHVIACGAFENLPALETIKKILSENRPGQLVEIMHIHYKFSRDIYRDIPIHCAPVREPVGKLSEIIKETWPGDPKDFFTFAISGEFNRVHRAYIADSKMYLGPLYRAENSRGRSGMLKLIFSNRLSLMLASQSEYEKDLPVLSSVWVPDCKGQDADFSSAYVKDLIENDAVYVAGFSGMASTLLGQMEILVNFEDVTLKKQYLTVIAAYIVGAGFHSLHEVIGPAEFTLNLVPGYKISIPNKNKLAEPPNYNLFFDQQSQIDPEFNERREEAWARLIAFFDNVYRPRNEHLIAPLSHQTANPHLSLWRSGDNKPTRQKEMGSRNPVREINGIHLKTTNSI</sequence>
<dbReference type="EMBL" id="QQAX01000002">
    <property type="protein sequence ID" value="RDI48712.1"/>
    <property type="molecule type" value="Genomic_DNA"/>
</dbReference>
<dbReference type="InterPro" id="IPR036770">
    <property type="entry name" value="Ankyrin_rpt-contain_sf"/>
</dbReference>
<evidence type="ECO:0000256" key="1">
    <source>
        <dbReference type="SAM" id="MobiDB-lite"/>
    </source>
</evidence>
<dbReference type="InterPro" id="IPR002110">
    <property type="entry name" value="Ankyrin_rpt"/>
</dbReference>
<feature type="region of interest" description="Disordered" evidence="1">
    <location>
        <begin position="556"/>
        <end position="575"/>
    </location>
</feature>
<feature type="compositionally biased region" description="Basic and acidic residues" evidence="1">
    <location>
        <begin position="563"/>
        <end position="574"/>
    </location>
</feature>
<accession>A0A370GYK3</accession>
<dbReference type="Proteomes" id="UP000254720">
    <property type="component" value="Unassembled WGS sequence"/>
</dbReference>
<dbReference type="SUPFAM" id="SSF48403">
    <property type="entry name" value="Ankyrin repeat"/>
    <property type="match status" value="1"/>
</dbReference>